<reference evidence="1" key="2">
    <citation type="journal article" date="2022" name="New Phytol.">
        <title>Evolutionary transition to the ectomycorrhizal habit in the genomes of a hyperdiverse lineage of mushroom-forming fungi.</title>
        <authorList>
            <person name="Looney B."/>
            <person name="Miyauchi S."/>
            <person name="Morin E."/>
            <person name="Drula E."/>
            <person name="Courty P.E."/>
            <person name="Kohler A."/>
            <person name="Kuo A."/>
            <person name="LaButti K."/>
            <person name="Pangilinan J."/>
            <person name="Lipzen A."/>
            <person name="Riley R."/>
            <person name="Andreopoulos W."/>
            <person name="He G."/>
            <person name="Johnson J."/>
            <person name="Nolan M."/>
            <person name="Tritt A."/>
            <person name="Barry K.W."/>
            <person name="Grigoriev I.V."/>
            <person name="Nagy L.G."/>
            <person name="Hibbett D."/>
            <person name="Henrissat B."/>
            <person name="Matheny P.B."/>
            <person name="Labbe J."/>
            <person name="Martin F.M."/>
        </authorList>
    </citation>
    <scope>NUCLEOTIDE SEQUENCE</scope>
    <source>
        <strain evidence="1">HHB10654</strain>
    </source>
</reference>
<reference evidence="1" key="1">
    <citation type="submission" date="2021-03" db="EMBL/GenBank/DDBJ databases">
        <authorList>
            <consortium name="DOE Joint Genome Institute"/>
            <person name="Ahrendt S."/>
            <person name="Looney B.P."/>
            <person name="Miyauchi S."/>
            <person name="Morin E."/>
            <person name="Drula E."/>
            <person name="Courty P.E."/>
            <person name="Chicoki N."/>
            <person name="Fauchery L."/>
            <person name="Kohler A."/>
            <person name="Kuo A."/>
            <person name="Labutti K."/>
            <person name="Pangilinan J."/>
            <person name="Lipzen A."/>
            <person name="Riley R."/>
            <person name="Andreopoulos W."/>
            <person name="He G."/>
            <person name="Johnson J."/>
            <person name="Barry K.W."/>
            <person name="Grigoriev I.V."/>
            <person name="Nagy L."/>
            <person name="Hibbett D."/>
            <person name="Henrissat B."/>
            <person name="Matheny P.B."/>
            <person name="Labbe J."/>
            <person name="Martin F."/>
        </authorList>
    </citation>
    <scope>NUCLEOTIDE SEQUENCE</scope>
    <source>
        <strain evidence="1">HHB10654</strain>
    </source>
</reference>
<organism evidence="1 2">
    <name type="scientific">Artomyces pyxidatus</name>
    <dbReference type="NCBI Taxonomy" id="48021"/>
    <lineage>
        <taxon>Eukaryota</taxon>
        <taxon>Fungi</taxon>
        <taxon>Dikarya</taxon>
        <taxon>Basidiomycota</taxon>
        <taxon>Agaricomycotina</taxon>
        <taxon>Agaricomycetes</taxon>
        <taxon>Russulales</taxon>
        <taxon>Auriscalpiaceae</taxon>
        <taxon>Artomyces</taxon>
    </lineage>
</organism>
<sequence>MGRRRPLLGLDTSSTQASVSRRNYGATESPQIPAVSRSPETYRQSHPLENVPEEGIVDLDEFDEEVLEQQGLYTGSYNRLVLLYTIVPATSLVLWILLAFVPPFIWHTLPTPHSTPFPELLLSISLWALSHLLSVPLFTFTSAFLQPVLACTISTAAHVLLRTALRVAALPLLALRHAMDYPSATFRDAAFRRVWWLALGWSLAEVAVGVAQGYEQLALYRDVLVPESDVRELVRLWARPRGKSVSASPPGHVRDEQLRESLSRGEEGRPRNQPRKPSNAEIRLEVDRDLDQLVALKAREELEELYGFPAIRIPVFVSCLLRFASIMLSLGFTLLLSAAYLSVPLSLNAAYIPPSKTNGPFIITFILVFFIHLLLSLLHTPMFLSRIGVHVVAYVGFLVGLGSVFAGLGLWDALS</sequence>
<comment type="caution">
    <text evidence="1">The sequence shown here is derived from an EMBL/GenBank/DDBJ whole genome shotgun (WGS) entry which is preliminary data.</text>
</comment>
<evidence type="ECO:0000313" key="2">
    <source>
        <dbReference type="Proteomes" id="UP000814140"/>
    </source>
</evidence>
<name>A0ACB8T2K0_9AGAM</name>
<dbReference type="Proteomes" id="UP000814140">
    <property type="component" value="Unassembled WGS sequence"/>
</dbReference>
<accession>A0ACB8T2K0</accession>
<protein>
    <submittedName>
        <fullName evidence="1">Uncharacterized protein</fullName>
    </submittedName>
</protein>
<dbReference type="EMBL" id="MU277205">
    <property type="protein sequence ID" value="KAI0062974.1"/>
    <property type="molecule type" value="Genomic_DNA"/>
</dbReference>
<gene>
    <name evidence="1" type="ORF">BV25DRAFT_1803095</name>
</gene>
<proteinExistence type="predicted"/>
<keyword evidence="2" id="KW-1185">Reference proteome</keyword>
<evidence type="ECO:0000313" key="1">
    <source>
        <dbReference type="EMBL" id="KAI0062974.1"/>
    </source>
</evidence>